<evidence type="ECO:0000313" key="2">
    <source>
        <dbReference type="EMBL" id="KAG2641153.1"/>
    </source>
</evidence>
<evidence type="ECO:0000313" key="3">
    <source>
        <dbReference type="Proteomes" id="UP000823388"/>
    </source>
</evidence>
<feature type="region of interest" description="Disordered" evidence="1">
    <location>
        <begin position="104"/>
        <end position="188"/>
    </location>
</feature>
<feature type="compositionally biased region" description="Low complexity" evidence="1">
    <location>
        <begin position="152"/>
        <end position="170"/>
    </location>
</feature>
<accession>A0A8T0W932</accession>
<organism evidence="2 3">
    <name type="scientific">Panicum virgatum</name>
    <name type="common">Blackwell switchgrass</name>
    <dbReference type="NCBI Taxonomy" id="38727"/>
    <lineage>
        <taxon>Eukaryota</taxon>
        <taxon>Viridiplantae</taxon>
        <taxon>Streptophyta</taxon>
        <taxon>Embryophyta</taxon>
        <taxon>Tracheophyta</taxon>
        <taxon>Spermatophyta</taxon>
        <taxon>Magnoliopsida</taxon>
        <taxon>Liliopsida</taxon>
        <taxon>Poales</taxon>
        <taxon>Poaceae</taxon>
        <taxon>PACMAD clade</taxon>
        <taxon>Panicoideae</taxon>
        <taxon>Panicodae</taxon>
        <taxon>Paniceae</taxon>
        <taxon>Panicinae</taxon>
        <taxon>Panicum</taxon>
        <taxon>Panicum sect. Hiantes</taxon>
    </lineage>
</organism>
<proteinExistence type="predicted"/>
<name>A0A8T0W932_PANVG</name>
<feature type="compositionally biased region" description="Low complexity" evidence="1">
    <location>
        <begin position="106"/>
        <end position="136"/>
    </location>
</feature>
<protein>
    <submittedName>
        <fullName evidence="2">Uncharacterized protein</fullName>
    </submittedName>
</protein>
<reference evidence="2" key="1">
    <citation type="submission" date="2020-05" db="EMBL/GenBank/DDBJ databases">
        <title>WGS assembly of Panicum virgatum.</title>
        <authorList>
            <person name="Lovell J.T."/>
            <person name="Jenkins J."/>
            <person name="Shu S."/>
            <person name="Juenger T.E."/>
            <person name="Schmutz J."/>
        </authorList>
    </citation>
    <scope>NUCLEOTIDE SEQUENCE</scope>
    <source>
        <strain evidence="2">AP13</strain>
    </source>
</reference>
<evidence type="ECO:0000256" key="1">
    <source>
        <dbReference type="SAM" id="MobiDB-lite"/>
    </source>
</evidence>
<comment type="caution">
    <text evidence="2">The sequence shown here is derived from an EMBL/GenBank/DDBJ whole genome shotgun (WGS) entry which is preliminary data.</text>
</comment>
<keyword evidence="3" id="KW-1185">Reference proteome</keyword>
<sequence>MQQAAGPVAGERLRSAEVLRTKEEDERSSWWLTKEEDERSSWWPTSGRTGKAPGARWPRPPGCCAAARAAAALDELPPPRSGNYTNDEDELIICLHALLGNKRGLSSPASSRAAPTTRSRTTETGTSNASSSPASSTRRRTARSAETPFPSPRTLTPAAALPLHPASAPRCSGSRQVHRGGVLGRRRRPQHDLAMAFLVARLSARPQRRGGARRRRAR</sequence>
<dbReference type="EMBL" id="CM029039">
    <property type="protein sequence ID" value="KAG2641153.1"/>
    <property type="molecule type" value="Genomic_DNA"/>
</dbReference>
<gene>
    <name evidence="2" type="ORF">PVAP13_2KG164616</name>
</gene>
<dbReference type="Proteomes" id="UP000823388">
    <property type="component" value="Chromosome 2K"/>
</dbReference>
<feature type="compositionally biased region" description="Basic and acidic residues" evidence="1">
    <location>
        <begin position="11"/>
        <end position="40"/>
    </location>
</feature>
<dbReference type="AlphaFoldDB" id="A0A8T0W932"/>
<feature type="region of interest" description="Disordered" evidence="1">
    <location>
        <begin position="1"/>
        <end position="61"/>
    </location>
</feature>